<dbReference type="AlphaFoldDB" id="I0I2F6"/>
<protein>
    <submittedName>
        <fullName evidence="2">Polysaccharide pyruvyl transferase</fullName>
    </submittedName>
</protein>
<gene>
    <name evidence="2" type="primary">csaB</name>
    <name evidence="2" type="ordered locus">CLDAP_14040</name>
</gene>
<organism evidence="2 3">
    <name type="scientific">Caldilinea aerophila (strain DSM 14535 / JCM 11387 / NBRC 104270 / STL-6-O1)</name>
    <dbReference type="NCBI Taxonomy" id="926550"/>
    <lineage>
        <taxon>Bacteria</taxon>
        <taxon>Bacillati</taxon>
        <taxon>Chloroflexota</taxon>
        <taxon>Caldilineae</taxon>
        <taxon>Caldilineales</taxon>
        <taxon>Caldilineaceae</taxon>
        <taxon>Caldilinea</taxon>
    </lineage>
</organism>
<sequence length="375" mass="42053">MNIGDELLLETFLAQLGKDNRYFVNSYNPAFTARQLGNRFQAEVFNTATERSKLLKYMYQADLLFFGGGSIIKELYATTGRHPYSTLLMVLAIVTFAKQVMHKPIVMSNIGVGPLRTRGGERLAAWILRQVDVVSVRDGKSYETCLRLGLKPDRVQRIADAVFANPPSVFLRDGSSLSQSAGGPLKIALNLNYDIENPSNWETFQRNLADALHALAARHLVEIHTLPMQSHFKAMHDARMLEDFRARLPDLAWVTHIVEDHCQAAAVIAQCDLLLAERLHALVIAAILGKPFYALMYDVKVRELTAELGMRDYAVDVNYPFDPMKMVHGIEQALEHAAQIGCHLAGRSAAWRSDLIAYFASLEQRLALKDRMEPA</sequence>
<keyword evidence="3" id="KW-1185">Reference proteome</keyword>
<evidence type="ECO:0000313" key="2">
    <source>
        <dbReference type="EMBL" id="BAL99443.1"/>
    </source>
</evidence>
<dbReference type="PATRIC" id="fig|926550.5.peg.1483"/>
<reference evidence="2 3" key="1">
    <citation type="submission" date="2012-02" db="EMBL/GenBank/DDBJ databases">
        <title>Complete genome sequence of Caldilinea aerophila DSM 14535 (= NBRC 102666).</title>
        <authorList>
            <person name="Oguchi A."/>
            <person name="Hosoyama A."/>
            <person name="Sekine M."/>
            <person name="Fukai R."/>
            <person name="Kato Y."/>
            <person name="Nakamura S."/>
            <person name="Hanada S."/>
            <person name="Yamazaki S."/>
            <person name="Fujita N."/>
        </authorList>
    </citation>
    <scope>NUCLEOTIDE SEQUENCE [LARGE SCALE GENOMIC DNA]</scope>
    <source>
        <strain evidence="3">DSM 14535 / JCM 11387 / NBRC 104270 / STL-6-O1</strain>
    </source>
</reference>
<dbReference type="KEGG" id="cap:CLDAP_14040"/>
<dbReference type="STRING" id="926550.CLDAP_14040"/>
<dbReference type="eggNOG" id="COG2327">
    <property type="taxonomic scope" value="Bacteria"/>
</dbReference>
<evidence type="ECO:0000259" key="1">
    <source>
        <dbReference type="Pfam" id="PF04230"/>
    </source>
</evidence>
<proteinExistence type="predicted"/>
<dbReference type="PANTHER" id="PTHR36836:SF1">
    <property type="entry name" value="COLANIC ACID BIOSYNTHESIS PROTEIN WCAK"/>
    <property type="match status" value="1"/>
</dbReference>
<dbReference type="Pfam" id="PF04230">
    <property type="entry name" value="PS_pyruv_trans"/>
    <property type="match status" value="1"/>
</dbReference>
<accession>I0I2F6</accession>
<name>I0I2F6_CALAS</name>
<dbReference type="PANTHER" id="PTHR36836">
    <property type="entry name" value="COLANIC ACID BIOSYNTHESIS PROTEIN WCAK"/>
    <property type="match status" value="1"/>
</dbReference>
<dbReference type="EMBL" id="AP012337">
    <property type="protein sequence ID" value="BAL99443.1"/>
    <property type="molecule type" value="Genomic_DNA"/>
</dbReference>
<feature type="domain" description="Polysaccharide pyruvyl transferase" evidence="1">
    <location>
        <begin position="2"/>
        <end position="298"/>
    </location>
</feature>
<dbReference type="HOGENOM" id="CLU_737080_0_0_0"/>
<dbReference type="Proteomes" id="UP000007880">
    <property type="component" value="Chromosome"/>
</dbReference>
<keyword evidence="2" id="KW-0808">Transferase</keyword>
<dbReference type="InterPro" id="IPR007345">
    <property type="entry name" value="Polysacch_pyruvyl_Trfase"/>
</dbReference>
<evidence type="ECO:0000313" key="3">
    <source>
        <dbReference type="Proteomes" id="UP000007880"/>
    </source>
</evidence>
<dbReference type="GO" id="GO:0016740">
    <property type="term" value="F:transferase activity"/>
    <property type="evidence" value="ECO:0007669"/>
    <property type="project" value="UniProtKB-KW"/>
</dbReference>